<dbReference type="AlphaFoldDB" id="A0AAD1XIB3"/>
<reference evidence="2" key="1">
    <citation type="submission" date="2023-07" db="EMBL/GenBank/DDBJ databases">
        <authorList>
            <consortium name="AG Swart"/>
            <person name="Singh M."/>
            <person name="Singh A."/>
            <person name="Seah K."/>
            <person name="Emmerich C."/>
        </authorList>
    </citation>
    <scope>NUCLEOTIDE SEQUENCE</scope>
    <source>
        <strain evidence="2">DP1</strain>
    </source>
</reference>
<feature type="chain" id="PRO_5042219270" evidence="1">
    <location>
        <begin position="28"/>
        <end position="370"/>
    </location>
</feature>
<proteinExistence type="predicted"/>
<comment type="caution">
    <text evidence="2">The sequence shown here is derived from an EMBL/GenBank/DDBJ whole genome shotgun (WGS) entry which is preliminary data.</text>
</comment>
<feature type="signal peptide" evidence="1">
    <location>
        <begin position="1"/>
        <end position="27"/>
    </location>
</feature>
<keyword evidence="3" id="KW-1185">Reference proteome</keyword>
<name>A0AAD1XIB3_EUPCR</name>
<protein>
    <submittedName>
        <fullName evidence="2">Uncharacterized protein</fullName>
    </submittedName>
</protein>
<dbReference type="Proteomes" id="UP001295684">
    <property type="component" value="Unassembled WGS sequence"/>
</dbReference>
<sequence>MAFGKSTFVIALLCFIAFSSLIGHAAGKRISQRIYQPSSSLTADEPNYYEKLGNYTKEFMRGAKIIPRIPSTEECIKDVMRVYKEMSEDYEKIQNKIKTNGLTFESYLDSTIAIGKAQPTIKICFDPNYQFFDETHQWLSHFKSTWSFIWKFTLNQIYSGYRWFEITKAWNQAYSQQNITRLSFVSGKAAYVLVDFDEELRTPQKLNQLELSAPLDIALFIEKLASNVLVGTFDLVYNFLDGAKIFESKSVDVCENGIKDYKKAYRDAIDEIKKNTYESIKNGFFQIADLLGDFHTVNEKCVSGIQAAIDRVHEYKRMRSAPLEILRNFVWNHKKVYKHMMQTVECLFNLDSKCIGFSSGQLFYEIFAKH</sequence>
<evidence type="ECO:0000313" key="2">
    <source>
        <dbReference type="EMBL" id="CAI2373172.1"/>
    </source>
</evidence>
<organism evidence="2 3">
    <name type="scientific">Euplotes crassus</name>
    <dbReference type="NCBI Taxonomy" id="5936"/>
    <lineage>
        <taxon>Eukaryota</taxon>
        <taxon>Sar</taxon>
        <taxon>Alveolata</taxon>
        <taxon>Ciliophora</taxon>
        <taxon>Intramacronucleata</taxon>
        <taxon>Spirotrichea</taxon>
        <taxon>Hypotrichia</taxon>
        <taxon>Euplotida</taxon>
        <taxon>Euplotidae</taxon>
        <taxon>Moneuplotes</taxon>
    </lineage>
</organism>
<evidence type="ECO:0000313" key="3">
    <source>
        <dbReference type="Proteomes" id="UP001295684"/>
    </source>
</evidence>
<keyword evidence="1" id="KW-0732">Signal</keyword>
<evidence type="ECO:0000256" key="1">
    <source>
        <dbReference type="SAM" id="SignalP"/>
    </source>
</evidence>
<accession>A0AAD1XIB3</accession>
<dbReference type="EMBL" id="CAMPGE010014505">
    <property type="protein sequence ID" value="CAI2373172.1"/>
    <property type="molecule type" value="Genomic_DNA"/>
</dbReference>
<gene>
    <name evidence="2" type="ORF">ECRASSUSDP1_LOCUS14512</name>
</gene>